<keyword evidence="4 17" id="KW-0853">WD repeat</keyword>
<evidence type="ECO:0000313" key="20">
    <source>
        <dbReference type="Proteomes" id="UP000663828"/>
    </source>
</evidence>
<keyword evidence="7" id="KW-0677">Repeat</keyword>
<dbReference type="InterPro" id="IPR020472">
    <property type="entry name" value="WD40_PAC1"/>
</dbReference>
<evidence type="ECO:0000256" key="3">
    <source>
        <dbReference type="ARBA" id="ARBA00012726"/>
    </source>
</evidence>
<feature type="binding site" evidence="16">
    <location>
        <position position="237"/>
    </location>
    <ligand>
        <name>Mn(2+)</name>
        <dbReference type="ChEBI" id="CHEBI:29035"/>
        <label>1</label>
    </ligand>
</feature>
<dbReference type="InterPro" id="IPR017510">
    <property type="entry name" value="RtcB2"/>
</dbReference>
<dbReference type="PROSITE" id="PS50082">
    <property type="entry name" value="WD_REPEATS_2"/>
    <property type="match status" value="5"/>
</dbReference>
<feature type="active site" description="GMP-histidine intermediate" evidence="14">
    <location>
        <position position="398"/>
    </location>
</feature>
<name>A0A813S1Y7_ADIRI</name>
<dbReference type="InterPro" id="IPR036025">
    <property type="entry name" value="RtcB-like_sf"/>
</dbReference>
<comment type="subcellular location">
    <subcellularLocation>
        <location evidence="1">Nucleus</location>
    </subcellularLocation>
</comment>
<feature type="binding site" evidence="16">
    <location>
        <position position="339"/>
    </location>
    <ligand>
        <name>Mn(2+)</name>
        <dbReference type="ChEBI" id="CHEBI:29035"/>
        <label>2</label>
    </ligand>
</feature>
<dbReference type="PROSITE" id="PS50294">
    <property type="entry name" value="WD_REPEATS_REGION"/>
    <property type="match status" value="3"/>
</dbReference>
<comment type="catalytic activity">
    <reaction evidence="13">
        <text>a 3'-end 3'-phospho-ribonucleotide-RNA + a 5'-end dephospho-ribonucleoside-RNA + GTP = a ribonucleotidyl-ribonucleotide-RNA + GMP + diphosphate</text>
        <dbReference type="Rhea" id="RHEA:68076"/>
        <dbReference type="Rhea" id="RHEA-COMP:10463"/>
        <dbReference type="Rhea" id="RHEA-COMP:13936"/>
        <dbReference type="Rhea" id="RHEA-COMP:17355"/>
        <dbReference type="ChEBI" id="CHEBI:33019"/>
        <dbReference type="ChEBI" id="CHEBI:37565"/>
        <dbReference type="ChEBI" id="CHEBI:58115"/>
        <dbReference type="ChEBI" id="CHEBI:83062"/>
        <dbReference type="ChEBI" id="CHEBI:138284"/>
        <dbReference type="ChEBI" id="CHEBI:173118"/>
        <dbReference type="EC" id="6.5.1.8"/>
    </reaction>
</comment>
<dbReference type="PRINTS" id="PR00320">
    <property type="entry name" value="GPROTEINBRPT"/>
</dbReference>
<comment type="caution">
    <text evidence="19">The sequence shown here is derived from an EMBL/GenBank/DDBJ whole genome shotgun (WGS) entry which is preliminary data.</text>
</comment>
<dbReference type="AlphaFoldDB" id="A0A813S1Y7"/>
<dbReference type="FunFam" id="2.130.10.10:FF:000512">
    <property type="entry name" value="WD-40 repeat-containing protein MSI1"/>
    <property type="match status" value="1"/>
</dbReference>
<evidence type="ECO:0000256" key="1">
    <source>
        <dbReference type="ARBA" id="ARBA00004123"/>
    </source>
</evidence>
<evidence type="ECO:0000256" key="17">
    <source>
        <dbReference type="PROSITE-ProRule" id="PRU00221"/>
    </source>
</evidence>
<feature type="repeat" description="WD" evidence="17">
    <location>
        <begin position="728"/>
        <end position="770"/>
    </location>
</feature>
<evidence type="ECO:0000256" key="14">
    <source>
        <dbReference type="PIRSR" id="PIRSR601233-1"/>
    </source>
</evidence>
<dbReference type="GO" id="GO:0005525">
    <property type="term" value="F:GTP binding"/>
    <property type="evidence" value="ECO:0007669"/>
    <property type="project" value="UniProtKB-KW"/>
</dbReference>
<evidence type="ECO:0000256" key="16">
    <source>
        <dbReference type="PIRSR" id="PIRSR601233-3"/>
    </source>
</evidence>
<keyword evidence="6 16" id="KW-0479">Metal-binding</keyword>
<dbReference type="PANTHER" id="PTHR22850">
    <property type="entry name" value="WD40 REPEAT FAMILY"/>
    <property type="match status" value="1"/>
</dbReference>
<gene>
    <name evidence="19" type="ORF">XAT740_LOCUS2352</name>
</gene>
<dbReference type="NCBIfam" id="TIGR03073">
    <property type="entry name" value="release_rtcB"/>
    <property type="match status" value="1"/>
</dbReference>
<dbReference type="PROSITE" id="PS00678">
    <property type="entry name" value="WD_REPEATS_1"/>
    <property type="match status" value="2"/>
</dbReference>
<comment type="similarity">
    <text evidence="2">Belongs to the WD repeat RBAP46/RBAP48/MSI1 family.</text>
</comment>
<evidence type="ECO:0000256" key="10">
    <source>
        <dbReference type="ARBA" id="ARBA00023134"/>
    </source>
</evidence>
<comment type="cofactor">
    <cofactor evidence="16">
        <name>Mn(2+)</name>
        <dbReference type="ChEBI" id="CHEBI:29035"/>
    </cofactor>
    <text evidence="16">Binds 2 manganese ions per subunit.</text>
</comment>
<dbReference type="GO" id="GO:0170057">
    <property type="term" value="F:RNA ligase (GTP) activity"/>
    <property type="evidence" value="ECO:0007669"/>
    <property type="project" value="UniProtKB-EC"/>
</dbReference>
<feature type="binding site" evidence="15">
    <location>
        <begin position="236"/>
        <end position="240"/>
    </location>
    <ligand>
        <name>GMP</name>
        <dbReference type="ChEBI" id="CHEBI:58115"/>
    </ligand>
</feature>
<dbReference type="Proteomes" id="UP000663828">
    <property type="component" value="Unassembled WGS sequence"/>
</dbReference>
<keyword evidence="11 16" id="KW-0464">Manganese</keyword>
<organism evidence="19 20">
    <name type="scientific">Adineta ricciae</name>
    <name type="common">Rotifer</name>
    <dbReference type="NCBI Taxonomy" id="249248"/>
    <lineage>
        <taxon>Eukaryota</taxon>
        <taxon>Metazoa</taxon>
        <taxon>Spiralia</taxon>
        <taxon>Gnathifera</taxon>
        <taxon>Rotifera</taxon>
        <taxon>Eurotatoria</taxon>
        <taxon>Bdelloidea</taxon>
        <taxon>Adinetida</taxon>
        <taxon>Adinetidae</taxon>
        <taxon>Adineta</taxon>
    </lineage>
</organism>
<dbReference type="Pfam" id="PF12265">
    <property type="entry name" value="CAF1C_H4-bd"/>
    <property type="match status" value="1"/>
</dbReference>
<evidence type="ECO:0000256" key="7">
    <source>
        <dbReference type="ARBA" id="ARBA00022737"/>
    </source>
</evidence>
<dbReference type="Gene3D" id="3.90.1860.10">
    <property type="entry name" value="tRNA-splicing ligase RtcB"/>
    <property type="match status" value="1"/>
</dbReference>
<keyword evidence="10 15" id="KW-0342">GTP-binding</keyword>
<dbReference type="Gene3D" id="2.130.10.10">
    <property type="entry name" value="YVTN repeat-like/Quinoprotein amine dehydrogenase"/>
    <property type="match status" value="1"/>
</dbReference>
<feature type="repeat" description="WD" evidence="17">
    <location>
        <begin position="678"/>
        <end position="720"/>
    </location>
</feature>
<evidence type="ECO:0000256" key="9">
    <source>
        <dbReference type="ARBA" id="ARBA00022853"/>
    </source>
</evidence>
<feature type="binding site" evidence="15">
    <location>
        <position position="379"/>
    </location>
    <ligand>
        <name>GMP</name>
        <dbReference type="ChEBI" id="CHEBI:58115"/>
    </ligand>
</feature>
<dbReference type="GO" id="GO:0005634">
    <property type="term" value="C:nucleus"/>
    <property type="evidence" value="ECO:0007669"/>
    <property type="project" value="UniProtKB-SubCell"/>
</dbReference>
<dbReference type="InterPro" id="IPR050459">
    <property type="entry name" value="WD_repeat_RBAP46/RBAP48/MSI1"/>
</dbReference>
<dbReference type="EC" id="6.5.1.8" evidence="3"/>
<evidence type="ECO:0000256" key="4">
    <source>
        <dbReference type="ARBA" id="ARBA00022574"/>
    </source>
</evidence>
<dbReference type="EMBL" id="CAJNOR010000081">
    <property type="protein sequence ID" value="CAF0788398.1"/>
    <property type="molecule type" value="Genomic_DNA"/>
</dbReference>
<reference evidence="19" key="1">
    <citation type="submission" date="2021-02" db="EMBL/GenBank/DDBJ databases">
        <authorList>
            <person name="Nowell W R."/>
        </authorList>
    </citation>
    <scope>NUCLEOTIDE SEQUENCE</scope>
</reference>
<dbReference type="Pfam" id="PF00400">
    <property type="entry name" value="WD40"/>
    <property type="match status" value="5"/>
</dbReference>
<feature type="binding site" evidence="15">
    <location>
        <begin position="339"/>
        <end position="340"/>
    </location>
    <ligand>
        <name>GMP</name>
        <dbReference type="ChEBI" id="CHEBI:58115"/>
    </ligand>
</feature>
<dbReference type="Pfam" id="PF01139">
    <property type="entry name" value="RtcB"/>
    <property type="match status" value="1"/>
</dbReference>
<keyword evidence="5" id="KW-0436">Ligase</keyword>
<feature type="binding site" evidence="16">
    <location>
        <position position="265"/>
    </location>
    <ligand>
        <name>Mn(2+)</name>
        <dbReference type="ChEBI" id="CHEBI:29035"/>
        <label>2</label>
    </ligand>
</feature>
<dbReference type="InterPro" id="IPR015943">
    <property type="entry name" value="WD40/YVTN_repeat-like_dom_sf"/>
</dbReference>
<feature type="repeat" description="WD" evidence="17">
    <location>
        <begin position="875"/>
        <end position="909"/>
    </location>
</feature>
<dbReference type="InterPro" id="IPR001233">
    <property type="entry name" value="RtcB"/>
</dbReference>
<feature type="repeat" description="WD" evidence="17">
    <location>
        <begin position="774"/>
        <end position="810"/>
    </location>
</feature>
<keyword evidence="8 15" id="KW-0547">Nucleotide-binding</keyword>
<feature type="binding site" evidence="15">
    <location>
        <position position="478"/>
    </location>
    <ligand>
        <name>GMP</name>
        <dbReference type="ChEBI" id="CHEBI:58115"/>
    </ligand>
</feature>
<dbReference type="GO" id="GO:0006325">
    <property type="term" value="P:chromatin organization"/>
    <property type="evidence" value="ECO:0007669"/>
    <property type="project" value="UniProtKB-KW"/>
</dbReference>
<evidence type="ECO:0000256" key="11">
    <source>
        <dbReference type="ARBA" id="ARBA00023211"/>
    </source>
</evidence>
<accession>A0A813S1Y7</accession>
<dbReference type="SUPFAM" id="SSF103365">
    <property type="entry name" value="Hypothetical protein PH1602"/>
    <property type="match status" value="1"/>
</dbReference>
<keyword evidence="9" id="KW-0156">Chromatin regulator</keyword>
<evidence type="ECO:0000256" key="13">
    <source>
        <dbReference type="ARBA" id="ARBA00047746"/>
    </source>
</evidence>
<feature type="binding site" evidence="16">
    <location>
        <position position="160"/>
    </location>
    <ligand>
        <name>Mn(2+)</name>
        <dbReference type="ChEBI" id="CHEBI:29035"/>
        <label>1</label>
    </ligand>
</feature>
<sequence length="927" mass="104214">MASNTKVRVTVTLQPSGKSSVLIVQTFDDLLRQCSSKFRVKARRIFFPTTAEELLTDLTGVSNDTKLIVTCGDTYTLANPPTSTKPRSTIDPSPVSIQIIANRTLVEETAVDQLKNVAKIYAHVKHIWGMPDLHLGQSTPIGCVVVTEPCVVYPELIGSDIGCGMSFVRTSLRVVYENDERKLTKWTKQLQGLDDYLPKEALDRFLRSELEWPTAVAKVNTEHSENEQLGTIGAGNHFVELQRIEELYDEKHEQLSKDFLYLLVHSGSRSLGEKYLREFGKGTAETRGLEKGTDAYETYMNKHDEACAWAKRNRALIAQRFLACLGDSISGQCLVDIWHNNVVLKELSSDKSQVHLHRKGAAPSDKGLVVIPGSRGTHSYLVEPIEVNQESSGYSLAHGAGRAMSRSKARHYFSEKYPDIDRLKITESLDSHVVCDDKQLLFEEHPQAYKTIDAVIDDLVEAKLIRVVAKMRPLITYKTHIYTMADTDDVLNEERQINDDYKIWKKNSAFLYDLIMTHALEWPSLTVQWLPHVTKSDDNKDCTTHRLILGTHTSDEQNHLVIACVQIPKDGGVSDSTQYESERGGGFIFENKVVRSLDNVRFSEFGGFGLFNAKIDIELKINHDGEVNRARYMPQNPSLIATKSPSADVLIFNYTKLASQSKEQLMNQSADCCPELRLRGHTKEGYGLSWNPKSSGHILSASDDHTVCYWNIEKGATEGKFVDPLAAFSGHQAVVEDVAWHLFHETLFGSVGDDCKLMIWDTRSSNLTKPSHVVDAHSAEVNCLSFNPFSEYILATGSADKTVALWDLRNLKLKLHTFESHKDEIFQVQWSHHNETILASSGTDRRLHVWDLSKIGEEQTGDDAEDGPPELLFIHGGHTAKISDFSWNPNEPWVICSVSEDNIMQVWQMAENIYTEDETEANSADLE</sequence>
<evidence type="ECO:0000256" key="12">
    <source>
        <dbReference type="ARBA" id="ARBA00023242"/>
    </source>
</evidence>
<evidence type="ECO:0000256" key="2">
    <source>
        <dbReference type="ARBA" id="ARBA00009341"/>
    </source>
</evidence>
<dbReference type="InterPro" id="IPR036322">
    <property type="entry name" value="WD40_repeat_dom_sf"/>
</dbReference>
<evidence type="ECO:0000256" key="5">
    <source>
        <dbReference type="ARBA" id="ARBA00022598"/>
    </source>
</evidence>
<evidence type="ECO:0000313" key="19">
    <source>
        <dbReference type="EMBL" id="CAF0788398.1"/>
    </source>
</evidence>
<feature type="binding site" evidence="15">
    <location>
        <begin position="398"/>
        <end position="401"/>
    </location>
    <ligand>
        <name>GMP</name>
        <dbReference type="ChEBI" id="CHEBI:58115"/>
    </ligand>
</feature>
<dbReference type="GO" id="GO:0006396">
    <property type="term" value="P:RNA processing"/>
    <property type="evidence" value="ECO:0007669"/>
    <property type="project" value="InterPro"/>
</dbReference>
<evidence type="ECO:0000259" key="18">
    <source>
        <dbReference type="Pfam" id="PF12265"/>
    </source>
</evidence>
<dbReference type="InterPro" id="IPR022052">
    <property type="entry name" value="Histone-bd_RBBP4-like_N"/>
</dbReference>
<dbReference type="SMART" id="SM00320">
    <property type="entry name" value="WD40"/>
    <property type="match status" value="6"/>
</dbReference>
<proteinExistence type="inferred from homology"/>
<dbReference type="InterPro" id="IPR019775">
    <property type="entry name" value="WD40_repeat_CS"/>
</dbReference>
<protein>
    <recommendedName>
        <fullName evidence="3">3'-phosphate/5'-hydroxy nucleic acid ligase</fullName>
        <ecNumber evidence="3">6.5.1.8</ecNumber>
    </recommendedName>
</protein>
<keyword evidence="12" id="KW-0539">Nucleus</keyword>
<evidence type="ECO:0000256" key="15">
    <source>
        <dbReference type="PIRSR" id="PIRSR601233-2"/>
    </source>
</evidence>
<feature type="domain" description="Histone-binding protein RBBP4-like N-terminal" evidence="18">
    <location>
        <begin position="499"/>
        <end position="569"/>
    </location>
</feature>
<feature type="repeat" description="WD" evidence="17">
    <location>
        <begin position="818"/>
        <end position="860"/>
    </location>
</feature>
<keyword evidence="20" id="KW-1185">Reference proteome</keyword>
<dbReference type="InterPro" id="IPR001680">
    <property type="entry name" value="WD40_rpt"/>
</dbReference>
<evidence type="ECO:0000256" key="6">
    <source>
        <dbReference type="ARBA" id="ARBA00022723"/>
    </source>
</evidence>
<dbReference type="SUPFAM" id="SSF50978">
    <property type="entry name" value="WD40 repeat-like"/>
    <property type="match status" value="1"/>
</dbReference>
<dbReference type="GO" id="GO:0046872">
    <property type="term" value="F:metal ion binding"/>
    <property type="evidence" value="ECO:0007669"/>
    <property type="project" value="UniProtKB-KW"/>
</dbReference>
<evidence type="ECO:0000256" key="8">
    <source>
        <dbReference type="ARBA" id="ARBA00022741"/>
    </source>
</evidence>